<feature type="domain" description="UspA" evidence="2">
    <location>
        <begin position="1"/>
        <end position="138"/>
    </location>
</feature>
<evidence type="ECO:0000313" key="4">
    <source>
        <dbReference type="Proteomes" id="UP000307430"/>
    </source>
</evidence>
<keyword evidence="4" id="KW-1185">Reference proteome</keyword>
<dbReference type="RefSeq" id="WP_138361511.1">
    <property type="nucleotide sequence ID" value="NZ_VCHQ01000018.1"/>
</dbReference>
<evidence type="ECO:0000256" key="1">
    <source>
        <dbReference type="ARBA" id="ARBA00008791"/>
    </source>
</evidence>
<organism evidence="3 4">
    <name type="scientific">Klebsiella indica</name>
    <dbReference type="NCBI Taxonomy" id="2582917"/>
    <lineage>
        <taxon>Bacteria</taxon>
        <taxon>Pseudomonadati</taxon>
        <taxon>Pseudomonadota</taxon>
        <taxon>Gammaproteobacteria</taxon>
        <taxon>Enterobacterales</taxon>
        <taxon>Enterobacteriaceae</taxon>
        <taxon>Klebsiella/Raoultella group</taxon>
        <taxon>Klebsiella</taxon>
    </lineage>
</organism>
<sequence>MINKILIAYDGSESAKEAMNFAFELVHHFNCELHIIAVCQMSEFAGALEMQDFINRTQSYFNQLMRRQKKQYPELKKEVKYHVAVGHPAEQILRYADGHGVDHIVVGHRGNTHFAHWVLGSVARQVVDHACCPVTVIRK</sequence>
<dbReference type="Gene3D" id="3.40.50.620">
    <property type="entry name" value="HUPs"/>
    <property type="match status" value="1"/>
</dbReference>
<dbReference type="InterPro" id="IPR006016">
    <property type="entry name" value="UspA"/>
</dbReference>
<reference evidence="3 4" key="1">
    <citation type="submission" date="2019-05" db="EMBL/GenBank/DDBJ databases">
        <title>Genome sequence of Klebsiella sp strain TOUT106.</title>
        <authorList>
            <person name="Rahi P."/>
            <person name="Chaudhari D."/>
        </authorList>
    </citation>
    <scope>NUCLEOTIDE SEQUENCE [LARGE SCALE GENOMIC DNA]</scope>
    <source>
        <strain evidence="3 4">TOUT106</strain>
    </source>
</reference>
<accession>A0A5R9LFU4</accession>
<protein>
    <submittedName>
        <fullName evidence="3">Universal stress protein</fullName>
    </submittedName>
</protein>
<dbReference type="Pfam" id="PF00582">
    <property type="entry name" value="Usp"/>
    <property type="match status" value="1"/>
</dbReference>
<name>A0A5R9LFU4_9ENTR</name>
<comment type="caution">
    <text evidence="3">The sequence shown here is derived from an EMBL/GenBank/DDBJ whole genome shotgun (WGS) entry which is preliminary data.</text>
</comment>
<dbReference type="AlphaFoldDB" id="A0A5R9LFU4"/>
<evidence type="ECO:0000259" key="2">
    <source>
        <dbReference type="Pfam" id="PF00582"/>
    </source>
</evidence>
<evidence type="ECO:0000313" key="3">
    <source>
        <dbReference type="EMBL" id="TLV15610.1"/>
    </source>
</evidence>
<comment type="similarity">
    <text evidence="1">Belongs to the universal stress protein A family.</text>
</comment>
<dbReference type="EMBL" id="VCHQ01000018">
    <property type="protein sequence ID" value="TLV15610.1"/>
    <property type="molecule type" value="Genomic_DNA"/>
</dbReference>
<dbReference type="InterPro" id="IPR006015">
    <property type="entry name" value="Universal_stress_UspA"/>
</dbReference>
<dbReference type="PRINTS" id="PR01438">
    <property type="entry name" value="UNVRSLSTRESS"/>
</dbReference>
<dbReference type="InterPro" id="IPR014729">
    <property type="entry name" value="Rossmann-like_a/b/a_fold"/>
</dbReference>
<dbReference type="PANTHER" id="PTHR46268">
    <property type="entry name" value="STRESS RESPONSE PROTEIN NHAX"/>
    <property type="match status" value="1"/>
</dbReference>
<dbReference type="PANTHER" id="PTHR46268:SF6">
    <property type="entry name" value="UNIVERSAL STRESS PROTEIN UP12"/>
    <property type="match status" value="1"/>
</dbReference>
<dbReference type="Proteomes" id="UP000307430">
    <property type="component" value="Unassembled WGS sequence"/>
</dbReference>
<dbReference type="SUPFAM" id="SSF52402">
    <property type="entry name" value="Adenine nucleotide alpha hydrolases-like"/>
    <property type="match status" value="1"/>
</dbReference>
<proteinExistence type="inferred from homology"/>
<dbReference type="CDD" id="cd00293">
    <property type="entry name" value="USP-like"/>
    <property type="match status" value="1"/>
</dbReference>
<gene>
    <name evidence="3" type="ORF">FE839_14500</name>
</gene>